<protein>
    <submittedName>
        <fullName evidence="3">Uncharacterized protein</fullName>
    </submittedName>
</protein>
<sequence length="293" mass="32510">MVVPLPYTLRTRYASIAIAWTVILIPPIFINLGLFYGLWYTTNLDRILVLTLPTAILGIFTIIGIAERIYKLTQKSPQYRPLNSGRLGLDIFQWGYFLALLLISALISSTLARGDTDNDGHEYQIRLLSLPTVVLMYMLSTLTLLSLIGNGLEVKLPFRFGSSPPGETIRPAIFYIVEDVVAVDGNGEIEYREAFNARYESSEMFRNMLWNLSVCWMLAFYVLGAVVAVLVLLLPVASVYAVGWAAPFPIAGLMVVATIFYVKSVMRKEGKEEDEGEEGLGGDERAPLLNGVG</sequence>
<organism evidence="3 4">
    <name type="scientific">Hyaloscypha bicolor E</name>
    <dbReference type="NCBI Taxonomy" id="1095630"/>
    <lineage>
        <taxon>Eukaryota</taxon>
        <taxon>Fungi</taxon>
        <taxon>Dikarya</taxon>
        <taxon>Ascomycota</taxon>
        <taxon>Pezizomycotina</taxon>
        <taxon>Leotiomycetes</taxon>
        <taxon>Helotiales</taxon>
        <taxon>Hyaloscyphaceae</taxon>
        <taxon>Hyaloscypha</taxon>
        <taxon>Hyaloscypha bicolor</taxon>
    </lineage>
</organism>
<feature type="region of interest" description="Disordered" evidence="1">
    <location>
        <begin position="272"/>
        <end position="293"/>
    </location>
</feature>
<gene>
    <name evidence="3" type="ORF">K444DRAFT_597045</name>
</gene>
<dbReference type="STRING" id="1095630.A0A2J6SWM2"/>
<feature type="transmembrane region" description="Helical" evidence="2">
    <location>
        <begin position="240"/>
        <end position="262"/>
    </location>
</feature>
<keyword evidence="2" id="KW-0812">Transmembrane</keyword>
<accession>A0A2J6SWM2</accession>
<dbReference type="GeneID" id="36586543"/>
<evidence type="ECO:0000313" key="3">
    <source>
        <dbReference type="EMBL" id="PMD55168.1"/>
    </source>
</evidence>
<feature type="transmembrane region" description="Helical" evidence="2">
    <location>
        <begin position="47"/>
        <end position="66"/>
    </location>
</feature>
<dbReference type="PANTHER" id="PTHR42024:SF1">
    <property type="entry name" value="AMINO ACID PERMEASE_ SLC12A DOMAIN-CONTAINING PROTEIN"/>
    <property type="match status" value="1"/>
</dbReference>
<dbReference type="OrthoDB" id="4838853at2759"/>
<keyword evidence="2" id="KW-1133">Transmembrane helix</keyword>
<dbReference type="AlphaFoldDB" id="A0A2J6SWM2"/>
<dbReference type="PANTHER" id="PTHR42024">
    <property type="entry name" value="AMINO ACID PERMEASE_ SLC12A DOMAIN-CONTAINING PROTEIN"/>
    <property type="match status" value="1"/>
</dbReference>
<reference evidence="3 4" key="1">
    <citation type="submission" date="2016-04" db="EMBL/GenBank/DDBJ databases">
        <title>A degradative enzymes factory behind the ericoid mycorrhizal symbiosis.</title>
        <authorList>
            <consortium name="DOE Joint Genome Institute"/>
            <person name="Martino E."/>
            <person name="Morin E."/>
            <person name="Grelet G."/>
            <person name="Kuo A."/>
            <person name="Kohler A."/>
            <person name="Daghino S."/>
            <person name="Barry K."/>
            <person name="Choi C."/>
            <person name="Cichocki N."/>
            <person name="Clum A."/>
            <person name="Copeland A."/>
            <person name="Hainaut M."/>
            <person name="Haridas S."/>
            <person name="Labutti K."/>
            <person name="Lindquist E."/>
            <person name="Lipzen A."/>
            <person name="Khouja H.-R."/>
            <person name="Murat C."/>
            <person name="Ohm R."/>
            <person name="Olson A."/>
            <person name="Spatafora J."/>
            <person name="Veneault-Fourrey C."/>
            <person name="Henrissat B."/>
            <person name="Grigoriev I."/>
            <person name="Martin F."/>
            <person name="Perotto S."/>
        </authorList>
    </citation>
    <scope>NUCLEOTIDE SEQUENCE [LARGE SCALE GENOMIC DNA]</scope>
    <source>
        <strain evidence="3 4">E</strain>
    </source>
</reference>
<feature type="compositionally biased region" description="Acidic residues" evidence="1">
    <location>
        <begin position="272"/>
        <end position="281"/>
    </location>
</feature>
<evidence type="ECO:0000256" key="2">
    <source>
        <dbReference type="SAM" id="Phobius"/>
    </source>
</evidence>
<feature type="transmembrane region" description="Helical" evidence="2">
    <location>
        <begin position="12"/>
        <end position="35"/>
    </location>
</feature>
<feature type="transmembrane region" description="Helical" evidence="2">
    <location>
        <begin position="127"/>
        <end position="149"/>
    </location>
</feature>
<feature type="transmembrane region" description="Helical" evidence="2">
    <location>
        <begin position="87"/>
        <end position="107"/>
    </location>
</feature>
<dbReference type="RefSeq" id="XP_024732072.1">
    <property type="nucleotide sequence ID" value="XM_024878466.1"/>
</dbReference>
<name>A0A2J6SWM2_9HELO</name>
<keyword evidence="4" id="KW-1185">Reference proteome</keyword>
<feature type="transmembrane region" description="Helical" evidence="2">
    <location>
        <begin position="208"/>
        <end position="234"/>
    </location>
</feature>
<proteinExistence type="predicted"/>
<dbReference type="Proteomes" id="UP000235371">
    <property type="component" value="Unassembled WGS sequence"/>
</dbReference>
<dbReference type="InParanoid" id="A0A2J6SWM2"/>
<evidence type="ECO:0000313" key="4">
    <source>
        <dbReference type="Proteomes" id="UP000235371"/>
    </source>
</evidence>
<dbReference type="EMBL" id="KZ613856">
    <property type="protein sequence ID" value="PMD55168.1"/>
    <property type="molecule type" value="Genomic_DNA"/>
</dbReference>
<keyword evidence="2" id="KW-0472">Membrane</keyword>
<evidence type="ECO:0000256" key="1">
    <source>
        <dbReference type="SAM" id="MobiDB-lite"/>
    </source>
</evidence>